<dbReference type="RefSeq" id="XP_023934153.2">
    <property type="nucleotide sequence ID" value="XM_024078385.2"/>
</dbReference>
<dbReference type="Pfam" id="PF06585">
    <property type="entry name" value="JHBP"/>
    <property type="match status" value="1"/>
</dbReference>
<reference evidence="3 4" key="1">
    <citation type="submission" date="2025-05" db="UniProtKB">
        <authorList>
            <consortium name="RefSeq"/>
        </authorList>
    </citation>
    <scope>IDENTIFICATION</scope>
</reference>
<dbReference type="PANTHER" id="PTHR11008">
    <property type="entry name" value="PROTEIN TAKEOUT-LIKE PROTEIN"/>
    <property type="match status" value="1"/>
</dbReference>
<feature type="signal peptide" evidence="1">
    <location>
        <begin position="1"/>
        <end position="19"/>
    </location>
</feature>
<keyword evidence="2" id="KW-1185">Reference proteome</keyword>
<dbReference type="OrthoDB" id="8113209at2759"/>
<dbReference type="GO" id="GO:0007623">
    <property type="term" value="P:circadian rhythm"/>
    <property type="evidence" value="ECO:0007669"/>
    <property type="project" value="UniProtKB-ARBA"/>
</dbReference>
<dbReference type="RefSeq" id="XP_052741061.1">
    <property type="nucleotide sequence ID" value="XM_052885101.1"/>
</dbReference>
<name>A0A6J1MMJ2_BICAN</name>
<evidence type="ECO:0000313" key="3">
    <source>
        <dbReference type="RefSeq" id="XP_023934153.2"/>
    </source>
</evidence>
<dbReference type="InterPro" id="IPR010562">
    <property type="entry name" value="Haemolymph_juvenile_hormone-bd"/>
</dbReference>
<dbReference type="Proteomes" id="UP001652582">
    <property type="component" value="Chromosome 13"/>
</dbReference>
<organism evidence="2 3">
    <name type="scientific">Bicyclus anynana</name>
    <name type="common">Squinting bush brown butterfly</name>
    <dbReference type="NCBI Taxonomy" id="110368"/>
    <lineage>
        <taxon>Eukaryota</taxon>
        <taxon>Metazoa</taxon>
        <taxon>Ecdysozoa</taxon>
        <taxon>Arthropoda</taxon>
        <taxon>Hexapoda</taxon>
        <taxon>Insecta</taxon>
        <taxon>Pterygota</taxon>
        <taxon>Neoptera</taxon>
        <taxon>Endopterygota</taxon>
        <taxon>Lepidoptera</taxon>
        <taxon>Glossata</taxon>
        <taxon>Ditrysia</taxon>
        <taxon>Papilionoidea</taxon>
        <taxon>Nymphalidae</taxon>
        <taxon>Satyrinae</taxon>
        <taxon>Satyrini</taxon>
        <taxon>Mycalesina</taxon>
        <taxon>Bicyclus</taxon>
    </lineage>
</organism>
<evidence type="ECO:0000256" key="1">
    <source>
        <dbReference type="SAM" id="SignalP"/>
    </source>
</evidence>
<feature type="chain" id="PRO_5045019313" evidence="1">
    <location>
        <begin position="20"/>
        <end position="256"/>
    </location>
</feature>
<accession>A0A6J1MMJ2</accession>
<dbReference type="PROSITE" id="PS51257">
    <property type="entry name" value="PROKAR_LIPOPROTEIN"/>
    <property type="match status" value="1"/>
</dbReference>
<dbReference type="PANTHER" id="PTHR11008:SF32">
    <property type="entry name" value="CIRCADIAN CLOCK-CONTROLLED PROTEIN DAYWAKE-RELATED"/>
    <property type="match status" value="1"/>
</dbReference>
<dbReference type="KEGG" id="bany:112043107"/>
<dbReference type="Gene3D" id="3.15.10.30">
    <property type="entry name" value="Haemolymph juvenile hormone binding protein"/>
    <property type="match status" value="1"/>
</dbReference>
<sequence>MRLLIFLIFITSQITYIFTSSLCSCENRYASPRLEDLHLDKCRLEDSACMVNAFQKGVATFSKGLPEWGVAAMDVMEFDEPVQIDIAGLSLCFNDGRLKGLENIIIKNIEWDANNHTIYVEYNAPSLVLTGKYLADGQVLLLPIVGDGDMKVKLKNTDVNVLIFLDVYKRSDKTYVSIKNYKYDFNVGLGRYNLTNLFNGDKELGNTVLKLMNDNWQQIALQFARPVMDTVANQIFRNVDRFLAYAPLEDISLSFK</sequence>
<evidence type="ECO:0000313" key="4">
    <source>
        <dbReference type="RefSeq" id="XP_052741061.1"/>
    </source>
</evidence>
<dbReference type="SMART" id="SM00700">
    <property type="entry name" value="JHBP"/>
    <property type="match status" value="1"/>
</dbReference>
<dbReference type="GeneID" id="112043107"/>
<dbReference type="InterPro" id="IPR038606">
    <property type="entry name" value="To_sf"/>
</dbReference>
<gene>
    <name evidence="3 4" type="primary">LOC112043107</name>
</gene>
<keyword evidence="1" id="KW-0732">Signal</keyword>
<evidence type="ECO:0000313" key="2">
    <source>
        <dbReference type="Proteomes" id="UP001652582"/>
    </source>
</evidence>
<dbReference type="GO" id="GO:0005615">
    <property type="term" value="C:extracellular space"/>
    <property type="evidence" value="ECO:0007669"/>
    <property type="project" value="TreeGrafter"/>
</dbReference>
<protein>
    <submittedName>
        <fullName evidence="3 4">Circadian clock-controlled protein daywake isoform X1</fullName>
    </submittedName>
</protein>
<dbReference type="AlphaFoldDB" id="A0A6J1MMJ2"/>
<proteinExistence type="predicted"/>